<organism evidence="2 3">
    <name type="scientific">Mycolicibacterium frederiksbergense</name>
    <dbReference type="NCBI Taxonomy" id="117567"/>
    <lineage>
        <taxon>Bacteria</taxon>
        <taxon>Bacillati</taxon>
        <taxon>Actinomycetota</taxon>
        <taxon>Actinomycetes</taxon>
        <taxon>Mycobacteriales</taxon>
        <taxon>Mycobacteriaceae</taxon>
        <taxon>Mycolicibacterium</taxon>
    </lineage>
</organism>
<reference evidence="2 3" key="1">
    <citation type="submission" date="2019-04" db="EMBL/GenBank/DDBJ databases">
        <title>Draft, Whole-Genome Sequence of the Anthracene-degrading Mycobacterium frederiksbergense LB501T, Isolated from a Polycyclic Aromatic Hydrocarbon (PAH)-Contaminated Soil.</title>
        <authorList>
            <person name="Augelletti F."/>
        </authorList>
    </citation>
    <scope>NUCLEOTIDE SEQUENCE [LARGE SCALE GENOMIC DNA]</scope>
    <source>
        <strain evidence="2 3">LB 501T</strain>
    </source>
</reference>
<evidence type="ECO:0000313" key="3">
    <source>
        <dbReference type="Proteomes" id="UP000501849"/>
    </source>
</evidence>
<sequence>MPADDQGPPPTLHVQHRVDPGALALATVGGAVAFIFAGEDWDVLAVVIGLMLLLILLAHHHAAPTDGSPRSYLLRGAFGATTGLAFSIAVAPAIEYGIITPFFHTEDDEGFSMDAWNTTVALSGVWLVSAILLAVFEPRIARWLDRAR</sequence>
<dbReference type="KEGG" id="mfre:EXE63_28485"/>
<feature type="transmembrane region" description="Helical" evidence="1">
    <location>
        <begin position="72"/>
        <end position="94"/>
    </location>
</feature>
<keyword evidence="3" id="KW-1185">Reference proteome</keyword>
<dbReference type="Proteomes" id="UP000501849">
    <property type="component" value="Chromosome"/>
</dbReference>
<gene>
    <name evidence="2" type="ORF">EXE63_28485</name>
</gene>
<accession>A0A6H0SD64</accession>
<feature type="transmembrane region" description="Helical" evidence="1">
    <location>
        <begin position="114"/>
        <end position="136"/>
    </location>
</feature>
<evidence type="ECO:0000256" key="1">
    <source>
        <dbReference type="SAM" id="Phobius"/>
    </source>
</evidence>
<dbReference type="EMBL" id="CP038799">
    <property type="protein sequence ID" value="QIV84379.1"/>
    <property type="molecule type" value="Genomic_DNA"/>
</dbReference>
<feature type="transmembrane region" description="Helical" evidence="1">
    <location>
        <begin position="43"/>
        <end position="60"/>
    </location>
</feature>
<keyword evidence="1" id="KW-1133">Transmembrane helix</keyword>
<proteinExistence type="predicted"/>
<dbReference type="AlphaFoldDB" id="A0A6H0SD64"/>
<keyword evidence="1" id="KW-0812">Transmembrane</keyword>
<dbReference type="RefSeq" id="WP_168144715.1">
    <property type="nucleotide sequence ID" value="NZ_CAXUTK020000001.1"/>
</dbReference>
<protein>
    <submittedName>
        <fullName evidence="2">Uncharacterized protein</fullName>
    </submittedName>
</protein>
<feature type="transmembrane region" description="Helical" evidence="1">
    <location>
        <begin position="21"/>
        <end position="37"/>
    </location>
</feature>
<keyword evidence="1" id="KW-0472">Membrane</keyword>
<evidence type="ECO:0000313" key="2">
    <source>
        <dbReference type="EMBL" id="QIV84379.1"/>
    </source>
</evidence>
<name>A0A6H0SD64_9MYCO</name>